<sequence>MGLAVWTILLVTCGMAWSSPATSWPVQIGIQLIRENVAGLSVVHDKQSYPFNPDEGLIRRDQFVRTFGFRGENLIKALGEGDGGYAKLDDGQRTPFVPFRSKQVFNGLGESG</sequence>
<proteinExistence type="predicted"/>
<dbReference type="Proteomes" id="UP000494165">
    <property type="component" value="Unassembled WGS sequence"/>
</dbReference>
<accession>A0A8S1D5Z3</accession>
<dbReference type="OrthoDB" id="7677333at2759"/>
<reference evidence="2 3" key="1">
    <citation type="submission" date="2020-04" db="EMBL/GenBank/DDBJ databases">
        <authorList>
            <person name="Alioto T."/>
            <person name="Alioto T."/>
            <person name="Gomez Garrido J."/>
        </authorList>
    </citation>
    <scope>NUCLEOTIDE SEQUENCE [LARGE SCALE GENOMIC DNA]</scope>
</reference>
<evidence type="ECO:0000313" key="2">
    <source>
        <dbReference type="EMBL" id="CAB3378252.1"/>
    </source>
</evidence>
<comment type="caution">
    <text evidence="2">The sequence shown here is derived from an EMBL/GenBank/DDBJ whole genome shotgun (WGS) entry which is preliminary data.</text>
</comment>
<dbReference type="PANTHER" id="PTHR39951">
    <property type="entry name" value="FI22632P1"/>
    <property type="match status" value="1"/>
</dbReference>
<evidence type="ECO:0000313" key="3">
    <source>
        <dbReference type="Proteomes" id="UP000494165"/>
    </source>
</evidence>
<protein>
    <recommendedName>
        <fullName evidence="4">Peptidase S8 pro-domain domain-containing protein</fullName>
    </recommendedName>
</protein>
<keyword evidence="1" id="KW-0732">Signal</keyword>
<name>A0A8S1D5Z3_9INSE</name>
<keyword evidence="3" id="KW-1185">Reference proteome</keyword>
<feature type="chain" id="PRO_5035725281" description="Peptidase S8 pro-domain domain-containing protein" evidence="1">
    <location>
        <begin position="19"/>
        <end position="112"/>
    </location>
</feature>
<organism evidence="2 3">
    <name type="scientific">Cloeon dipterum</name>
    <dbReference type="NCBI Taxonomy" id="197152"/>
    <lineage>
        <taxon>Eukaryota</taxon>
        <taxon>Metazoa</taxon>
        <taxon>Ecdysozoa</taxon>
        <taxon>Arthropoda</taxon>
        <taxon>Hexapoda</taxon>
        <taxon>Insecta</taxon>
        <taxon>Pterygota</taxon>
        <taxon>Palaeoptera</taxon>
        <taxon>Ephemeroptera</taxon>
        <taxon>Pisciforma</taxon>
        <taxon>Baetidae</taxon>
        <taxon>Cloeon</taxon>
    </lineage>
</organism>
<gene>
    <name evidence="2" type="ORF">CLODIP_2_CD11255</name>
</gene>
<evidence type="ECO:0000256" key="1">
    <source>
        <dbReference type="SAM" id="SignalP"/>
    </source>
</evidence>
<feature type="signal peptide" evidence="1">
    <location>
        <begin position="1"/>
        <end position="18"/>
    </location>
</feature>
<dbReference type="PANTHER" id="PTHR39951:SF1">
    <property type="entry name" value="FI22632P1"/>
    <property type="match status" value="1"/>
</dbReference>
<dbReference type="EMBL" id="CADEPI010000161">
    <property type="protein sequence ID" value="CAB3378252.1"/>
    <property type="molecule type" value="Genomic_DNA"/>
</dbReference>
<evidence type="ECO:0008006" key="4">
    <source>
        <dbReference type="Google" id="ProtNLM"/>
    </source>
</evidence>
<dbReference type="AlphaFoldDB" id="A0A8S1D5Z3"/>